<gene>
    <name evidence="1" type="ORF">GSOID_T00016879001</name>
</gene>
<name>E4XPB4_OIKDI</name>
<evidence type="ECO:0000313" key="2">
    <source>
        <dbReference type="Proteomes" id="UP000001307"/>
    </source>
</evidence>
<dbReference type="InParanoid" id="E4XPB4"/>
<evidence type="ECO:0000313" key="1">
    <source>
        <dbReference type="EMBL" id="CBY11702.1"/>
    </source>
</evidence>
<dbReference type="SUPFAM" id="SSF50965">
    <property type="entry name" value="Galactose oxidase, central domain"/>
    <property type="match status" value="1"/>
</dbReference>
<accession>E4XPB4</accession>
<dbReference type="AlphaFoldDB" id="E4XPB4"/>
<reference evidence="1" key="1">
    <citation type="journal article" date="2010" name="Science">
        <title>Plasticity of animal genome architecture unmasked by rapid evolution of a pelagic tunicate.</title>
        <authorList>
            <person name="Denoeud F."/>
            <person name="Henriet S."/>
            <person name="Mungpakdee S."/>
            <person name="Aury J.M."/>
            <person name="Da Silva C."/>
            <person name="Brinkmann H."/>
            <person name="Mikhaleva J."/>
            <person name="Olsen L.C."/>
            <person name="Jubin C."/>
            <person name="Canestro C."/>
            <person name="Bouquet J.M."/>
            <person name="Danks G."/>
            <person name="Poulain J."/>
            <person name="Campsteijn C."/>
            <person name="Adamski M."/>
            <person name="Cross I."/>
            <person name="Yadetie F."/>
            <person name="Muffato M."/>
            <person name="Louis A."/>
            <person name="Butcher S."/>
            <person name="Tsagkogeorga G."/>
            <person name="Konrad A."/>
            <person name="Singh S."/>
            <person name="Jensen M.F."/>
            <person name="Cong E.H."/>
            <person name="Eikeseth-Otteraa H."/>
            <person name="Noel B."/>
            <person name="Anthouard V."/>
            <person name="Porcel B.M."/>
            <person name="Kachouri-Lafond R."/>
            <person name="Nishino A."/>
            <person name="Ugolini M."/>
            <person name="Chourrout P."/>
            <person name="Nishida H."/>
            <person name="Aasland R."/>
            <person name="Huzurbazar S."/>
            <person name="Westhof E."/>
            <person name="Delsuc F."/>
            <person name="Lehrach H."/>
            <person name="Reinhardt R."/>
            <person name="Weissenbach J."/>
            <person name="Roy S.W."/>
            <person name="Artiguenave F."/>
            <person name="Postlethwait J.H."/>
            <person name="Manak J.R."/>
            <person name="Thompson E.M."/>
            <person name="Jaillon O."/>
            <person name="Du Pasquier L."/>
            <person name="Boudinot P."/>
            <person name="Liberles D.A."/>
            <person name="Volff J.N."/>
            <person name="Philippe H."/>
            <person name="Lenhard B."/>
            <person name="Roest Crollius H."/>
            <person name="Wincker P."/>
            <person name="Chourrout D."/>
        </authorList>
    </citation>
    <scope>NUCLEOTIDE SEQUENCE [LARGE SCALE GENOMIC DNA]</scope>
</reference>
<dbReference type="EMBL" id="FN653091">
    <property type="protein sequence ID" value="CBY11702.1"/>
    <property type="molecule type" value="Genomic_DNA"/>
</dbReference>
<proteinExistence type="predicted"/>
<protein>
    <submittedName>
        <fullName evidence="1">Uncharacterized protein</fullName>
    </submittedName>
</protein>
<organism evidence="1">
    <name type="scientific">Oikopleura dioica</name>
    <name type="common">Tunicate</name>
    <dbReference type="NCBI Taxonomy" id="34765"/>
    <lineage>
        <taxon>Eukaryota</taxon>
        <taxon>Metazoa</taxon>
        <taxon>Chordata</taxon>
        <taxon>Tunicata</taxon>
        <taxon>Appendicularia</taxon>
        <taxon>Copelata</taxon>
        <taxon>Oikopleuridae</taxon>
        <taxon>Oikopleura</taxon>
    </lineage>
</organism>
<dbReference type="OrthoDB" id="8626034at2759"/>
<keyword evidence="2" id="KW-1185">Reference proteome</keyword>
<dbReference type="InterPro" id="IPR011043">
    <property type="entry name" value="Gal_Oxase/kelch_b-propeller"/>
</dbReference>
<dbReference type="Gene3D" id="2.120.10.80">
    <property type="entry name" value="Kelch-type beta propeller"/>
    <property type="match status" value="1"/>
</dbReference>
<sequence length="655" mass="73823">MLHSVRCCTGFSETSLKLIETKYITLSLKFLRARKKRQTHLLLNIISNLTSILKYFFCLLSFDCSFVKFFFSLLFFLNRLFEFFTFRFNMTSFLNAPKTVKILNAAENVSKSLMIARLDDCTLNELTVRLNEEREAGHAALSIENGKKALICFGDSGEIRKTCEIFDGSTTVSTFASDWTHRFGGLGLYKNQPASVGCARNELDSRLSELRKSFENISRIFLIARFWNIFVIQEMRFLLIILINLAQAWLRQRDSCNDQEINNECLAVCDAEYFDCSKNCENSDCLRKCAEEVNACENSCPCGADCPTGCVDCPEHPLCADKCEDAQLNNNDFKICVNAAIYELDFCLKTCPPEIGCHNSCYENYTQMLFLCPCIKQETTTTTKISTTTTQISPIEPSDVFILVIPYYVNKCYLQSGDGSSQVSATINAPENRYAQYAAYALVNGKLHIFGGWSDVTKIARLDDCTLNELTVRLNEERKYGHAALSIENGKKTLICFGISGEVRKSCEIFYGSTTVSTFSADWTHKYGGSRAFTKISLTSVGCYDGKHQKAETLSATGWTALPDHPKRISKHSLIALENQSMLLIGGRDYGNGGAYQSGIWQLKDENWNQIGELLQADYYGSAIYIGRSIYYFGYNSKAIERLDFAETEELQNMA</sequence>
<dbReference type="InterPro" id="IPR015915">
    <property type="entry name" value="Kelch-typ_b-propeller"/>
</dbReference>
<dbReference type="Proteomes" id="UP000001307">
    <property type="component" value="Unassembled WGS sequence"/>
</dbReference>